<sequence length="80" mass="9176">MTGDTDPLFFIKLIKFVRNFLTKKVYDTNIPHPSVKYNGAKKMPVSEPRYGKLTESNADTFTTTLVIRRQNVLKINALKT</sequence>
<proteinExistence type="predicted"/>
<keyword evidence="1" id="KW-1185">Reference proteome</keyword>
<dbReference type="WBParaSite" id="nRc.2.0.1.t35520-RA">
    <property type="protein sequence ID" value="nRc.2.0.1.t35520-RA"/>
    <property type="gene ID" value="nRc.2.0.1.g35520"/>
</dbReference>
<evidence type="ECO:0000313" key="2">
    <source>
        <dbReference type="WBParaSite" id="nRc.2.0.1.t35520-RA"/>
    </source>
</evidence>
<dbReference type="AlphaFoldDB" id="A0A915KAY6"/>
<organism evidence="1 2">
    <name type="scientific">Romanomermis culicivorax</name>
    <name type="common">Nematode worm</name>
    <dbReference type="NCBI Taxonomy" id="13658"/>
    <lineage>
        <taxon>Eukaryota</taxon>
        <taxon>Metazoa</taxon>
        <taxon>Ecdysozoa</taxon>
        <taxon>Nematoda</taxon>
        <taxon>Enoplea</taxon>
        <taxon>Dorylaimia</taxon>
        <taxon>Mermithida</taxon>
        <taxon>Mermithoidea</taxon>
        <taxon>Mermithidae</taxon>
        <taxon>Romanomermis</taxon>
    </lineage>
</organism>
<reference evidence="2" key="1">
    <citation type="submission" date="2022-11" db="UniProtKB">
        <authorList>
            <consortium name="WormBaseParasite"/>
        </authorList>
    </citation>
    <scope>IDENTIFICATION</scope>
</reference>
<dbReference type="Proteomes" id="UP000887565">
    <property type="component" value="Unplaced"/>
</dbReference>
<evidence type="ECO:0000313" key="1">
    <source>
        <dbReference type="Proteomes" id="UP000887565"/>
    </source>
</evidence>
<accession>A0A915KAY6</accession>
<name>A0A915KAY6_ROMCU</name>
<protein>
    <submittedName>
        <fullName evidence="2">Uncharacterized protein</fullName>
    </submittedName>
</protein>